<dbReference type="Gene3D" id="3.90.1720.10">
    <property type="entry name" value="endopeptidase domain like (from Nostoc punctiforme)"/>
    <property type="match status" value="1"/>
</dbReference>
<accession>A0A2K2FSR6</accession>
<protein>
    <recommendedName>
        <fullName evidence="1">Peptidase C51 domain-containing protein</fullName>
    </recommendedName>
</protein>
<reference evidence="2 3" key="1">
    <citation type="submission" date="2016-05" db="EMBL/GenBank/DDBJ databases">
        <title>Complete genome sequence of Novosphingobium guangzhouense SA925(T).</title>
        <authorList>
            <person name="Sha S."/>
        </authorList>
    </citation>
    <scope>NUCLEOTIDE SEQUENCE [LARGE SCALE GENOMIC DNA]</scope>
    <source>
        <strain evidence="2 3">SA925</strain>
    </source>
</reference>
<evidence type="ECO:0000313" key="2">
    <source>
        <dbReference type="EMBL" id="PNU01822.1"/>
    </source>
</evidence>
<dbReference type="Proteomes" id="UP000236327">
    <property type="component" value="Unassembled WGS sequence"/>
</dbReference>
<evidence type="ECO:0000313" key="3">
    <source>
        <dbReference type="Proteomes" id="UP000236327"/>
    </source>
</evidence>
<gene>
    <name evidence="2" type="ORF">A8V01_12255</name>
</gene>
<name>A0A2K2FSR6_9SPHN</name>
<dbReference type="SUPFAM" id="SSF54001">
    <property type="entry name" value="Cysteine proteinases"/>
    <property type="match status" value="1"/>
</dbReference>
<organism evidence="2 3">
    <name type="scientific">Novosphingobium guangzhouense</name>
    <dbReference type="NCBI Taxonomy" id="1850347"/>
    <lineage>
        <taxon>Bacteria</taxon>
        <taxon>Pseudomonadati</taxon>
        <taxon>Pseudomonadota</taxon>
        <taxon>Alphaproteobacteria</taxon>
        <taxon>Sphingomonadales</taxon>
        <taxon>Sphingomonadaceae</taxon>
        <taxon>Novosphingobium</taxon>
    </lineage>
</organism>
<proteinExistence type="predicted"/>
<evidence type="ECO:0000259" key="1">
    <source>
        <dbReference type="PROSITE" id="PS50911"/>
    </source>
</evidence>
<sequence length="210" mass="21968">MSAGESLPVAMRAGLWKSIAYGRAAALGIALLAGTLAAQPAQAHLQCVPYARDHSGIEIHGNARTWWKQANGSYDRGSMPKVGAVMAMSASRAMPLGHVAVVSKIVDTRHILIDQANWAGPGVIEHDVLVEDASNDGDWSEVRVWYAPANAMGARLNPVSGFIYPAAPSSDDRAPSGLAVPATQIAEATPEPNAGSEALQAFFTATDAKL</sequence>
<dbReference type="InterPro" id="IPR038765">
    <property type="entry name" value="Papain-like_cys_pep_sf"/>
</dbReference>
<dbReference type="InterPro" id="IPR007921">
    <property type="entry name" value="CHAP_dom"/>
</dbReference>
<dbReference type="PROSITE" id="PS50911">
    <property type="entry name" value="CHAP"/>
    <property type="match status" value="1"/>
</dbReference>
<comment type="caution">
    <text evidence="2">The sequence shown here is derived from an EMBL/GenBank/DDBJ whole genome shotgun (WGS) entry which is preliminary data.</text>
</comment>
<feature type="domain" description="Peptidase C51" evidence="1">
    <location>
        <begin position="22"/>
        <end position="143"/>
    </location>
</feature>
<dbReference type="EMBL" id="LYMM01000106">
    <property type="protein sequence ID" value="PNU01822.1"/>
    <property type="molecule type" value="Genomic_DNA"/>
</dbReference>
<dbReference type="RefSeq" id="WP_245892866.1">
    <property type="nucleotide sequence ID" value="NZ_LYMM01000106.1"/>
</dbReference>
<dbReference type="AlphaFoldDB" id="A0A2K2FSR6"/>
<dbReference type="Pfam" id="PF05257">
    <property type="entry name" value="CHAP"/>
    <property type="match status" value="1"/>
</dbReference>
<keyword evidence="3" id="KW-1185">Reference proteome</keyword>